<feature type="domain" description="Cadherin" evidence="3">
    <location>
        <begin position="1133"/>
        <end position="1237"/>
    </location>
</feature>
<dbReference type="Pfam" id="PF17892">
    <property type="entry name" value="Cadherin_5"/>
    <property type="match status" value="1"/>
</dbReference>
<feature type="domain" description="Cadherin" evidence="3">
    <location>
        <begin position="25"/>
        <end position="129"/>
    </location>
</feature>
<dbReference type="InterPro" id="IPR006626">
    <property type="entry name" value="PbH1"/>
</dbReference>
<evidence type="ECO:0000256" key="2">
    <source>
        <dbReference type="SAM" id="MobiDB-lite"/>
    </source>
</evidence>
<dbReference type="HOGENOM" id="CLU_234420_0_0_6"/>
<dbReference type="Proteomes" id="UP000005090">
    <property type="component" value="Chromosome"/>
</dbReference>
<evidence type="ECO:0000313" key="4">
    <source>
        <dbReference type="EMBL" id="EIC29887.1"/>
    </source>
</evidence>
<dbReference type="Pfam" id="PF13205">
    <property type="entry name" value="Big_5"/>
    <property type="match status" value="1"/>
</dbReference>
<evidence type="ECO:0000313" key="5">
    <source>
        <dbReference type="Proteomes" id="UP000005090"/>
    </source>
</evidence>
<dbReference type="eggNOG" id="COG2931">
    <property type="taxonomic scope" value="Bacteria"/>
</dbReference>
<dbReference type="STRING" id="686340.Metal_2133"/>
<sequence length="1971" mass="196842">MPQSFTITVNPVNDAPSFTAGANQSVNEDAGAQTVPGWATAISAGAADEAAQTLTFVIIGNTNPGLFAVAPAMTANGTLSYTPAADAHGVASIQIALTDDGGTANGGANTSAPTTFTITVNSVNDAPSFAKGADQTVLEDAGTQTVPGWATAMSAGPANESGQTLTFNVTANDNAALFSAGPAVNPATGALTFTPAANANGTANIKVALMDDGGTANGGVNSSGSQSFTITVNAVNDAPAGTDKTVTALEDGDYVFSVDDFGFTDPDDSSANALLSVKIATLPDTGSLTLSGSAVVADTEIAVADLGDLKFTPAANANGASYASFTFQVRDNGGTADGGIDLDPAAKTITVNVTSVNDAPAGTDNTVTTDEDVDYAFNAGDFGFADTDDLPANALLSVKIATLPGSGSLTLSHTEGTEEITEAIEAGTDIAATAIAAGRLKFVPEANANGAPYPSFTFQVRDDGGTDNGGSDLDPTPRTITVNVTSINDAPVNAVPQTTDEDEDVADQTTNEDTALVFNEDNSNRISVSDVDADSADLKITLDVSSGSLTLGDTNDLAFAEGDGTDDATMTFTGNLTAINAALDGLSFQPAPDATEHVTLTLTSDDQGATGAGGALSATDTVTIDIIPVNDAPVVTMPGATPAYAGSAVVLDGTATVSDIDSANFNNGVLIADIITNCEDDDRLALLDQGAGAGHITLDGNTVQYDFDGSGPTAIGQLATDFDCDDETSPSLTVTLNASADPVSTQALLRNLTYASAAATPSGTERTLRVTLSDGEDTSNPVDKQLNIDNPPEVDSVTPANSATDVAVSSSIDITFTEAVNATADAFSIECPEGNAVAFTSNPTLPASNATAFQLTPNAALPYGDTCTVMVHKDEIDDSDAIDPPSGMVADFTSTFTTVVNTAPSFTKGADQTANEDAGAQSVSGWATDISDGDGNTQVLTFNVTGNTNPDLFSAGPSVSSAGVLTYTPAANANGSATITLTLSDNGGTVNGGVDTSTAQTFVINVTPVNDAPSFTKGSNQTVLEDAGAQTVPGWATEISVGPADEAGQTLTFNITGNTNPTLFSTAPAISSTGQLTYTPAANANGSATITLTLSDSGGTANGGANTSAAQTFVINVTAVNDAPSFTKGADQTVDEDAGPQTANPWATAISAGPADEAGQILTFSVTNNTNTSLFSAGPAVSSTGVLTYTPAANQNGNATITLQLSDNGGTTNGGVDFSGTQTFTLTVNPVNDPPVAQTKNGGSVQANMKRTGIDAGLLAGVTDADTGINGCSPTFSLASISSGTHGTVSNVSLGEGTFDFEPEPGYTGAATATYTVKDDGCPGTATSAPATINMTVSGPVVWFVNPAAGTDGTGTLASPFNSLASANTAKSTSANHRIFVYNGTTASGVGVTLSGAASQASAQWLIGQGATNSPTNTFDALMGISPPDGTIDRPTIGGIQPQIQGTLTLNGNNVRAQGFNLSTGANPGINDAAGAAISGVTVDQASVSSTTGSAVNLSDFGGTVSLTAVSSNGAASGIVLNNTTGSFSVSGDSGSTNNGSGGTIQNTTGVGVVLTNAQNVSFDQLNIQNTARSGIRGSNNVQNFIYMNGTINNVATAKVSGQNDANISFDTYPADGTANHINGTVTITGSTLNNSAFHGIWIQNYSGTISNLNISNNTLTSATTTTDSNGSGISVISFGHTGGSSSITKGTIDNNIVNHFPGGRGIQVQGGNVTEAQAGGSYGTFNNPANVISISGNKLNDTAQGATAGVKFQGEGIVALVNGRGQGNFAINNNRIFNTTGTGISHSAFGDAQVSSTINGNTITPNNTFASQGIGVGTSKTDVFTDNTPRLDTTINNNTISQTDGNGILGVAYDGTAGRLNITIKNNTVAAPLGGVRPGIAVNAGNSTSTIDDDVCLDISGNTSAGSGGNKGIGLRKQGTNPATNAFGVEGMTATATPDVENFVSGQNPAGNGTYLVSAESGFSNCASAP</sequence>
<dbReference type="InterPro" id="IPR040853">
    <property type="entry name" value="RapA2_cadherin-like"/>
</dbReference>
<dbReference type="Pfam" id="PF17963">
    <property type="entry name" value="Big_9"/>
    <property type="match status" value="1"/>
</dbReference>
<feature type="domain" description="Cadherin" evidence="3">
    <location>
        <begin position="1022"/>
        <end position="1126"/>
    </location>
</feature>
<dbReference type="GO" id="GO:0007156">
    <property type="term" value="P:homophilic cell adhesion via plasma membrane adhesion molecules"/>
    <property type="evidence" value="ECO:0007669"/>
    <property type="project" value="InterPro"/>
</dbReference>
<dbReference type="InterPro" id="IPR002126">
    <property type="entry name" value="Cadherin-like_dom"/>
</dbReference>
<dbReference type="EMBL" id="CM001475">
    <property type="protein sequence ID" value="EIC29887.1"/>
    <property type="molecule type" value="Genomic_DNA"/>
</dbReference>
<feature type="domain" description="Cadherin" evidence="3">
    <location>
        <begin position="525"/>
        <end position="644"/>
    </location>
</feature>
<dbReference type="RefSeq" id="WP_005372117.1">
    <property type="nucleotide sequence ID" value="NZ_CM001475.1"/>
</dbReference>
<gene>
    <name evidence="4" type="ORF">Metal_2133</name>
</gene>
<dbReference type="eggNOG" id="COG2373">
    <property type="taxonomic scope" value="Bacteria"/>
</dbReference>
<name>H8GR60_METAL</name>
<dbReference type="GO" id="GO:0005509">
    <property type="term" value="F:calcium ion binding"/>
    <property type="evidence" value="ECO:0007669"/>
    <property type="project" value="InterPro"/>
</dbReference>
<protein>
    <recommendedName>
        <fullName evidence="3">Cadherin domain-containing protein</fullName>
    </recommendedName>
</protein>
<accession>H8GR60</accession>
<reference evidence="4 5" key="1">
    <citation type="journal article" date="2013" name="Genome Announc.">
        <title>Genome Sequence of the Obligate Gammaproteobacterial Methanotroph Methylomicrobium album Strain BG8.</title>
        <authorList>
            <person name="Kits K.D."/>
            <person name="Kalyuzhnaya M.G."/>
            <person name="Klotz M.G."/>
            <person name="Jetten M.S."/>
            <person name="Op den Camp H.J."/>
            <person name="Vuilleumier S."/>
            <person name="Bringel F."/>
            <person name="Dispirito A.A."/>
            <person name="Murrell J.C."/>
            <person name="Bruce D."/>
            <person name="Cheng J.F."/>
            <person name="Copeland A."/>
            <person name="Goodwin L."/>
            <person name="Hauser L."/>
            <person name="Lajus A."/>
            <person name="Land M.L."/>
            <person name="Lapidus A."/>
            <person name="Lucas S."/>
            <person name="Medigue C."/>
            <person name="Pitluck S."/>
            <person name="Woyke T."/>
            <person name="Zeytun A."/>
            <person name="Stein L.Y."/>
        </authorList>
    </citation>
    <scope>NUCLEOTIDE SEQUENCE [LARGE SCALE GENOMIC DNA]</scope>
    <source>
        <strain evidence="4 5">BG8</strain>
    </source>
</reference>
<dbReference type="GO" id="GO:0016020">
    <property type="term" value="C:membrane"/>
    <property type="evidence" value="ECO:0007669"/>
    <property type="project" value="InterPro"/>
</dbReference>
<dbReference type="Gene3D" id="2.60.40.10">
    <property type="entry name" value="Immunoglobulins"/>
    <property type="match status" value="1"/>
</dbReference>
<dbReference type="Pfam" id="PF17803">
    <property type="entry name" value="Cadherin_4"/>
    <property type="match status" value="2"/>
</dbReference>
<feature type="region of interest" description="Disordered" evidence="2">
    <location>
        <begin position="773"/>
        <end position="799"/>
    </location>
</feature>
<feature type="domain" description="Cadherin" evidence="3">
    <location>
        <begin position="927"/>
        <end position="1015"/>
    </location>
</feature>
<dbReference type="SMART" id="SM00710">
    <property type="entry name" value="PbH1"/>
    <property type="match status" value="10"/>
</dbReference>
<keyword evidence="1" id="KW-0732">Signal</keyword>
<dbReference type="eggNOG" id="COG3210">
    <property type="taxonomic scope" value="Bacteria"/>
</dbReference>
<dbReference type="InterPro" id="IPR013783">
    <property type="entry name" value="Ig-like_fold"/>
</dbReference>
<keyword evidence="5" id="KW-1185">Reference proteome</keyword>
<organism evidence="4 5">
    <name type="scientific">Methylomicrobium album BG8</name>
    <dbReference type="NCBI Taxonomy" id="686340"/>
    <lineage>
        <taxon>Bacteria</taxon>
        <taxon>Pseudomonadati</taxon>
        <taxon>Pseudomonadota</taxon>
        <taxon>Gammaproteobacteria</taxon>
        <taxon>Methylococcales</taxon>
        <taxon>Methylococcaceae</taxon>
        <taxon>Methylomicrobium</taxon>
    </lineage>
</organism>
<dbReference type="InterPro" id="IPR041690">
    <property type="entry name" value="Cadherin_5"/>
</dbReference>
<evidence type="ECO:0000259" key="3">
    <source>
        <dbReference type="PROSITE" id="PS50268"/>
    </source>
</evidence>
<dbReference type="PROSITE" id="PS50268">
    <property type="entry name" value="CADHERIN_2"/>
    <property type="match status" value="5"/>
</dbReference>
<dbReference type="InterPro" id="IPR032812">
    <property type="entry name" value="SbsA_Ig"/>
</dbReference>
<evidence type="ECO:0000256" key="1">
    <source>
        <dbReference type="ARBA" id="ARBA00022729"/>
    </source>
</evidence>
<proteinExistence type="predicted"/>